<dbReference type="SUPFAM" id="SSF54928">
    <property type="entry name" value="RNA-binding domain, RBD"/>
    <property type="match status" value="1"/>
</dbReference>
<keyword evidence="1" id="KW-0694">RNA-binding</keyword>
<feature type="domain" description="RRM" evidence="3">
    <location>
        <begin position="158"/>
        <end position="271"/>
    </location>
</feature>
<evidence type="ECO:0000256" key="2">
    <source>
        <dbReference type="SAM" id="MobiDB-lite"/>
    </source>
</evidence>
<dbReference type="KEGG" id="pda:103721845"/>
<accession>A0A8B8ZMY4</accession>
<evidence type="ECO:0000259" key="3">
    <source>
        <dbReference type="PROSITE" id="PS50102"/>
    </source>
</evidence>
<protein>
    <submittedName>
        <fullName evidence="5">Protein terminal ear1-like</fullName>
    </submittedName>
</protein>
<dbReference type="PROSITE" id="PS50102">
    <property type="entry name" value="RRM"/>
    <property type="match status" value="1"/>
</dbReference>
<sequence>MKVTVVSRNGREVIKGEIDLKDSIPQACPERPHALPLPVPVPVPPPPCGLDQPRASLALISEETNKHKPQDDVVSETQLKQGVKEGVVGREGDKGVTGSKGFRGSGSGSFRGERVYAQKPVRRQGGLPPLLRRRKLTGDFEFKKVETGAGDSIREAKTTVMIKNLPNKFTTEKLLAILDQHCLEENKKVLSLKREEEASDVKLGDAEVVTTLSEFDFLYLPIDFRSGSNLGYAFVNFSSSIAARRLHDYLHDFEWKCFGSRKICEVTYARIQGLQDLKDHFKNSVFICERDQFLPMCFQPCRNGFNQAEPEYVCRRIHVASQAME</sequence>
<gene>
    <name evidence="5" type="primary">LOC103721845</name>
</gene>
<dbReference type="InterPro" id="IPR035979">
    <property type="entry name" value="RBD_domain_sf"/>
</dbReference>
<evidence type="ECO:0000313" key="4">
    <source>
        <dbReference type="Proteomes" id="UP000228380"/>
    </source>
</evidence>
<dbReference type="InterPro" id="IPR000504">
    <property type="entry name" value="RRM_dom"/>
</dbReference>
<organism evidence="4 5">
    <name type="scientific">Phoenix dactylifera</name>
    <name type="common">Date palm</name>
    <dbReference type="NCBI Taxonomy" id="42345"/>
    <lineage>
        <taxon>Eukaryota</taxon>
        <taxon>Viridiplantae</taxon>
        <taxon>Streptophyta</taxon>
        <taxon>Embryophyta</taxon>
        <taxon>Tracheophyta</taxon>
        <taxon>Spermatophyta</taxon>
        <taxon>Magnoliopsida</taxon>
        <taxon>Liliopsida</taxon>
        <taxon>Arecaceae</taxon>
        <taxon>Coryphoideae</taxon>
        <taxon>Phoeniceae</taxon>
        <taxon>Phoenix</taxon>
    </lineage>
</organism>
<dbReference type="InterPro" id="IPR007201">
    <property type="entry name" value="Mei2-like_Rrm_C"/>
</dbReference>
<keyword evidence="4" id="KW-1185">Reference proteome</keyword>
<dbReference type="Gene3D" id="3.30.70.330">
    <property type="match status" value="1"/>
</dbReference>
<dbReference type="Proteomes" id="UP000228380">
    <property type="component" value="Unplaced"/>
</dbReference>
<feature type="region of interest" description="Disordered" evidence="2">
    <location>
        <begin position="89"/>
        <end position="116"/>
    </location>
</feature>
<dbReference type="AlphaFoldDB" id="A0A8B8ZMY4"/>
<proteinExistence type="predicted"/>
<dbReference type="InterPro" id="IPR012677">
    <property type="entry name" value="Nucleotide-bd_a/b_plait_sf"/>
</dbReference>
<evidence type="ECO:0000256" key="1">
    <source>
        <dbReference type="PROSITE-ProRule" id="PRU00176"/>
    </source>
</evidence>
<reference evidence="5" key="1">
    <citation type="submission" date="2025-08" db="UniProtKB">
        <authorList>
            <consortium name="RefSeq"/>
        </authorList>
    </citation>
    <scope>IDENTIFICATION</scope>
    <source>
        <tissue evidence="5">Young leaves</tissue>
    </source>
</reference>
<dbReference type="GO" id="GO:0003723">
    <property type="term" value="F:RNA binding"/>
    <property type="evidence" value="ECO:0007669"/>
    <property type="project" value="UniProtKB-UniRule"/>
</dbReference>
<dbReference type="Pfam" id="PF04059">
    <property type="entry name" value="RRM_2"/>
    <property type="match status" value="1"/>
</dbReference>
<evidence type="ECO:0000313" key="5">
    <source>
        <dbReference type="RefSeq" id="XP_038975595.1"/>
    </source>
</evidence>
<dbReference type="RefSeq" id="XP_038975595.1">
    <property type="nucleotide sequence ID" value="XM_039119667.1"/>
</dbReference>
<dbReference type="GeneID" id="103721845"/>
<dbReference type="OrthoDB" id="417481at2759"/>
<name>A0A8B8ZMY4_PHODC</name>